<protein>
    <recommendedName>
        <fullName evidence="7">Histidinol-phosphatase</fullName>
    </recommendedName>
</protein>
<keyword evidence="3" id="KW-0479">Metal-binding</keyword>
<organism evidence="6">
    <name type="scientific">marine sediment metagenome</name>
    <dbReference type="NCBI Taxonomy" id="412755"/>
    <lineage>
        <taxon>unclassified sequences</taxon>
        <taxon>metagenomes</taxon>
        <taxon>ecological metagenomes</taxon>
    </lineage>
</organism>
<gene>
    <name evidence="6" type="ORF">LCGC14_1851930</name>
</gene>
<dbReference type="GO" id="GO:0016791">
    <property type="term" value="F:phosphatase activity"/>
    <property type="evidence" value="ECO:0007669"/>
    <property type="project" value="UniProtKB-ARBA"/>
</dbReference>
<dbReference type="Pfam" id="PF00459">
    <property type="entry name" value="Inositol_P"/>
    <property type="match status" value="1"/>
</dbReference>
<reference evidence="6" key="1">
    <citation type="journal article" date="2015" name="Nature">
        <title>Complex archaea that bridge the gap between prokaryotes and eukaryotes.</title>
        <authorList>
            <person name="Spang A."/>
            <person name="Saw J.H."/>
            <person name="Jorgensen S.L."/>
            <person name="Zaremba-Niedzwiedzka K."/>
            <person name="Martijn J."/>
            <person name="Lind A.E."/>
            <person name="van Eijk R."/>
            <person name="Schleper C."/>
            <person name="Guy L."/>
            <person name="Ettema T.J."/>
        </authorList>
    </citation>
    <scope>NUCLEOTIDE SEQUENCE</scope>
</reference>
<evidence type="ECO:0000256" key="5">
    <source>
        <dbReference type="ARBA" id="ARBA00022842"/>
    </source>
</evidence>
<evidence type="ECO:0000256" key="1">
    <source>
        <dbReference type="ARBA" id="ARBA00001946"/>
    </source>
</evidence>
<dbReference type="Gene3D" id="3.40.190.80">
    <property type="match status" value="1"/>
</dbReference>
<evidence type="ECO:0000256" key="3">
    <source>
        <dbReference type="ARBA" id="ARBA00022723"/>
    </source>
</evidence>
<dbReference type="PANTHER" id="PTHR43200">
    <property type="entry name" value="PHOSPHATASE"/>
    <property type="match status" value="1"/>
</dbReference>
<sequence length="79" mass="8588">MAAVRTWGDCYGYALVATGRADIMVDPRMHVWDCAALLPVIEEAGGRFTDWRGERTIRGGDAVASNGLLHDQVLALLKS</sequence>
<dbReference type="GO" id="GO:0046872">
    <property type="term" value="F:metal ion binding"/>
    <property type="evidence" value="ECO:0007669"/>
    <property type="project" value="UniProtKB-KW"/>
</dbReference>
<name>A0A0F9GYA9_9ZZZZ</name>
<dbReference type="AlphaFoldDB" id="A0A0F9GYA9"/>
<comment type="cofactor">
    <cofactor evidence="1">
        <name>Mg(2+)</name>
        <dbReference type="ChEBI" id="CHEBI:18420"/>
    </cofactor>
</comment>
<keyword evidence="5" id="KW-0460">Magnesium</keyword>
<proteinExistence type="inferred from homology"/>
<dbReference type="SUPFAM" id="SSF56655">
    <property type="entry name" value="Carbohydrate phosphatase"/>
    <property type="match status" value="1"/>
</dbReference>
<dbReference type="InterPro" id="IPR000760">
    <property type="entry name" value="Inositol_monophosphatase-like"/>
</dbReference>
<evidence type="ECO:0008006" key="7">
    <source>
        <dbReference type="Google" id="ProtNLM"/>
    </source>
</evidence>
<evidence type="ECO:0000313" key="6">
    <source>
        <dbReference type="EMBL" id="KKL95701.1"/>
    </source>
</evidence>
<accession>A0A0F9GYA9</accession>
<evidence type="ECO:0000256" key="2">
    <source>
        <dbReference type="ARBA" id="ARBA00009759"/>
    </source>
</evidence>
<keyword evidence="4" id="KW-0378">Hydrolase</keyword>
<dbReference type="GO" id="GO:0000105">
    <property type="term" value="P:L-histidine biosynthetic process"/>
    <property type="evidence" value="ECO:0007669"/>
    <property type="project" value="TreeGrafter"/>
</dbReference>
<dbReference type="InterPro" id="IPR051090">
    <property type="entry name" value="Inositol_monoP_superfamily"/>
</dbReference>
<dbReference type="EMBL" id="LAZR01018613">
    <property type="protein sequence ID" value="KKL95701.1"/>
    <property type="molecule type" value="Genomic_DNA"/>
</dbReference>
<evidence type="ECO:0000256" key="4">
    <source>
        <dbReference type="ARBA" id="ARBA00022801"/>
    </source>
</evidence>
<dbReference type="PANTHER" id="PTHR43200:SF6">
    <property type="entry name" value="3'(2'),5'-BISPHOSPHATE NUCLEOTIDASE"/>
    <property type="match status" value="1"/>
</dbReference>
<comment type="caution">
    <text evidence="6">The sequence shown here is derived from an EMBL/GenBank/DDBJ whole genome shotgun (WGS) entry which is preliminary data.</text>
</comment>
<comment type="similarity">
    <text evidence="2">Belongs to the inositol monophosphatase superfamily.</text>
</comment>